<protein>
    <submittedName>
        <fullName evidence="2">Uncharacterized protein</fullName>
    </submittedName>
</protein>
<dbReference type="OrthoDB" id="9968827at2"/>
<feature type="signal peptide" evidence="1">
    <location>
        <begin position="1"/>
        <end position="24"/>
    </location>
</feature>
<evidence type="ECO:0000313" key="2">
    <source>
        <dbReference type="EMBL" id="ABM20280.1"/>
    </source>
</evidence>
<reference evidence="3" key="1">
    <citation type="journal article" date="2011" name="Appl. Environ. Microbiol.">
        <title>Genomic potential of Marinobacter aquaeolei, a biogeochemical 'opportunitroph'.</title>
        <authorList>
            <person name="Singer E."/>
            <person name="Webb E.A."/>
            <person name="Nelson W.C."/>
            <person name="Heidelberg J.F."/>
            <person name="Ivanova N."/>
            <person name="Pati A."/>
            <person name="Edwards K.J."/>
        </authorList>
    </citation>
    <scope>NUCLEOTIDE SEQUENCE [LARGE SCALE GENOMIC DNA]</scope>
    <source>
        <strain evidence="3">ATCC 700491 / DSM 11845 / VT8</strain>
    </source>
</reference>
<evidence type="ECO:0000313" key="3">
    <source>
        <dbReference type="Proteomes" id="UP000000998"/>
    </source>
</evidence>
<dbReference type="PROSITE" id="PS51257">
    <property type="entry name" value="PROKAR_LIPOPROTEIN"/>
    <property type="match status" value="1"/>
</dbReference>
<dbReference type="EMBL" id="CP000514">
    <property type="protein sequence ID" value="ABM20280.1"/>
    <property type="molecule type" value="Genomic_DNA"/>
</dbReference>
<dbReference type="RefSeq" id="WP_011786645.1">
    <property type="nucleotide sequence ID" value="NC_008740.1"/>
</dbReference>
<evidence type="ECO:0000256" key="1">
    <source>
        <dbReference type="SAM" id="SignalP"/>
    </source>
</evidence>
<name>A1U5L1_MARN8</name>
<dbReference type="HOGENOM" id="CLU_1169556_0_0_6"/>
<gene>
    <name evidence="2" type="ordered locus">Maqu_3207</name>
</gene>
<proteinExistence type="predicted"/>
<dbReference type="STRING" id="351348.Maqu_3207"/>
<dbReference type="KEGG" id="maq:Maqu_3207"/>
<dbReference type="Proteomes" id="UP000000998">
    <property type="component" value="Chromosome"/>
</dbReference>
<dbReference type="AlphaFoldDB" id="A1U5L1"/>
<keyword evidence="1" id="KW-0732">Signal</keyword>
<accession>A1U5L1</accession>
<organism evidence="2 3">
    <name type="scientific">Marinobacter nauticus (strain ATCC 700491 / DSM 11845 / VT8)</name>
    <name type="common">Marinobacter aquaeolei</name>
    <dbReference type="NCBI Taxonomy" id="351348"/>
    <lineage>
        <taxon>Bacteria</taxon>
        <taxon>Pseudomonadati</taxon>
        <taxon>Pseudomonadota</taxon>
        <taxon>Gammaproteobacteria</taxon>
        <taxon>Pseudomonadales</taxon>
        <taxon>Marinobacteraceae</taxon>
        <taxon>Marinobacter</taxon>
    </lineage>
</organism>
<sequence length="237" mass="26505" precursor="true">MIFRAFVVLLSSIFFAGCASTTLAPETSSGIQQGKVATAAYTVDKTIHYEEMVYKVLYNETRTQQAVFEDFWDIDKAHTDLLTLALTNLDLDASPSSAALSEETQAQLEKNIKLSLETAREGEPEPFKLENTTRSNLVDAGYDYLVLLQTSNIMVKTTSMIDSATIWLPSSLIVLDLEENRQAYNEAFIIQSLASYEESVRELEDNNLALIREATQKQLAEGLEKRMADILAIETTR</sequence>
<feature type="chain" id="PRO_5002639202" evidence="1">
    <location>
        <begin position="25"/>
        <end position="237"/>
    </location>
</feature>